<name>K9ZNS0_ANACC</name>
<dbReference type="EMBL" id="CP003659">
    <property type="protein sequence ID" value="AFZ60841.1"/>
    <property type="molecule type" value="Genomic_DNA"/>
</dbReference>
<dbReference type="RefSeq" id="WP_015217453.1">
    <property type="nucleotide sequence ID" value="NC_019771.1"/>
</dbReference>
<dbReference type="PATRIC" id="fig|272123.3.peg.5983"/>
<evidence type="ECO:0000256" key="1">
    <source>
        <dbReference type="SAM" id="MobiDB-lite"/>
    </source>
</evidence>
<gene>
    <name evidence="3" type="ordered locus">Anacy_5529</name>
</gene>
<dbReference type="Proteomes" id="UP000010474">
    <property type="component" value="Chromosome"/>
</dbReference>
<dbReference type="PANTHER" id="PTHR38731">
    <property type="entry name" value="LIPL45-RELATED LIPOPROTEIN-RELATED"/>
    <property type="match status" value="1"/>
</dbReference>
<dbReference type="InterPro" id="IPR006860">
    <property type="entry name" value="FecR"/>
</dbReference>
<dbReference type="HOGENOM" id="CLU_036275_0_0_3"/>
<feature type="compositionally biased region" description="Basic and acidic residues" evidence="1">
    <location>
        <begin position="266"/>
        <end position="284"/>
    </location>
</feature>
<proteinExistence type="predicted"/>
<dbReference type="KEGG" id="acy:Anacy_5529"/>
<evidence type="ECO:0000259" key="2">
    <source>
        <dbReference type="Pfam" id="PF04773"/>
    </source>
</evidence>
<organism evidence="3 4">
    <name type="scientific">Anabaena cylindrica (strain ATCC 27899 / PCC 7122)</name>
    <dbReference type="NCBI Taxonomy" id="272123"/>
    <lineage>
        <taxon>Bacteria</taxon>
        <taxon>Bacillati</taxon>
        <taxon>Cyanobacteriota</taxon>
        <taxon>Cyanophyceae</taxon>
        <taxon>Nostocales</taxon>
        <taxon>Nostocaceae</taxon>
        <taxon>Anabaena</taxon>
    </lineage>
</organism>
<dbReference type="AlphaFoldDB" id="K9ZNS0"/>
<feature type="domain" description="FecR protein" evidence="2">
    <location>
        <begin position="66"/>
        <end position="149"/>
    </location>
</feature>
<evidence type="ECO:0000313" key="4">
    <source>
        <dbReference type="Proteomes" id="UP000010474"/>
    </source>
</evidence>
<reference evidence="4" key="1">
    <citation type="journal article" date="2013" name="Proc. Natl. Acad. Sci. U.S.A.">
        <title>Improving the coverage of the cyanobacterial phylum using diversity-driven genome sequencing.</title>
        <authorList>
            <person name="Shih P.M."/>
            <person name="Wu D."/>
            <person name="Latifi A."/>
            <person name="Axen S.D."/>
            <person name="Fewer D.P."/>
            <person name="Talla E."/>
            <person name="Calteau A."/>
            <person name="Cai F."/>
            <person name="Tandeau de Marsac N."/>
            <person name="Rippka R."/>
            <person name="Herdman M."/>
            <person name="Sivonen K."/>
            <person name="Coursin T."/>
            <person name="Laurent T."/>
            <person name="Goodwin L."/>
            <person name="Nolan M."/>
            <person name="Davenport K.W."/>
            <person name="Han C.S."/>
            <person name="Rubin E.M."/>
            <person name="Eisen J.A."/>
            <person name="Woyke T."/>
            <person name="Gugger M."/>
            <person name="Kerfeld C.A."/>
        </authorList>
    </citation>
    <scope>NUCLEOTIDE SEQUENCE [LARGE SCALE GENOMIC DNA]</scope>
    <source>
        <strain evidence="4">ATCC 27899 / PCC 7122</strain>
    </source>
</reference>
<accession>K9ZNS0</accession>
<feature type="region of interest" description="Disordered" evidence="1">
    <location>
        <begin position="242"/>
        <end position="553"/>
    </location>
</feature>
<dbReference type="STRING" id="272123.Anacy_5529"/>
<evidence type="ECO:0000313" key="3">
    <source>
        <dbReference type="EMBL" id="AFZ60841.1"/>
    </source>
</evidence>
<feature type="compositionally biased region" description="Polar residues" evidence="1">
    <location>
        <begin position="247"/>
        <end position="262"/>
    </location>
</feature>
<protein>
    <recommendedName>
        <fullName evidence="2">FecR protein domain-containing protein</fullName>
    </recommendedName>
</protein>
<dbReference type="Pfam" id="PF04773">
    <property type="entry name" value="FecR"/>
    <property type="match status" value="1"/>
</dbReference>
<keyword evidence="4" id="KW-1185">Reference proteome</keyword>
<sequence length="553" mass="55963">MFNKFLPQLVLGLWVFTVLPFAHLAKAITPLTKGEIQQLRNMVQLIPKNNSLTRPARKSDTINPGDALSTGRASLADLRFNDGSVARVGEQAVFRFLPQTRDFTLTNGTVLLLIPPGRGQTRIRTPNAAAAIRGSALFVRYNKESDTTIIGALTNSGIEVANKEASQNVVLQAGQLMVVVQGEFQGLYDFDLKNFYDNSDLVRGFDLNRQNSTSIPDPELASIQAETIAALAAQKPITGQGLIDNPSFLNKNFNPRNSSENNGVGRDQKRNNRPSRDNSARDPIRNNLRVPINTFIQTGEVIRENRQRNNPGNSDGVPGGGNTNNPGNSDGVPGGGNTNNPGNSDGVPGGGNTNNPGNSDGVPGGGNTNNPGNSDGVPGGGNTNNPGNSDGVPGGGNTNNPGNSDGVPGGGNTNNPGNSDGVPGGGNTNNPGNSDGVPGGGNTNNPGNSDGVPGGGNTNNPGNSDGVPGGGNTNNPGNSDGVPGGGNTNNPGNSDGVPGGGNTNNPGNSDGVPGGGNTNNPGNSDGVPGGGNTNNPGNSDGVPGGGNTNNSPN</sequence>
<dbReference type="eggNOG" id="COG1187">
    <property type="taxonomic scope" value="Bacteria"/>
</dbReference>
<dbReference type="eggNOG" id="COG5373">
    <property type="taxonomic scope" value="Bacteria"/>
</dbReference>
<dbReference type="PANTHER" id="PTHR38731:SF3">
    <property type="entry name" value="BLL6125 PROTEIN"/>
    <property type="match status" value="1"/>
</dbReference>